<evidence type="ECO:0000313" key="2">
    <source>
        <dbReference type="EMBL" id="KAK3034318.1"/>
    </source>
</evidence>
<dbReference type="AlphaFoldDB" id="A0AA89BBF3"/>
<dbReference type="Proteomes" id="UP001188597">
    <property type="component" value="Unassembled WGS sequence"/>
</dbReference>
<keyword evidence="1" id="KW-1133">Transmembrane helix</keyword>
<keyword evidence="1" id="KW-0472">Membrane</keyword>
<keyword evidence="3" id="KW-1185">Reference proteome</keyword>
<protein>
    <submittedName>
        <fullName evidence="2">Uncharacterized protein</fullName>
    </submittedName>
</protein>
<reference evidence="2" key="1">
    <citation type="submission" date="2022-12" db="EMBL/GenBank/DDBJ databases">
        <title>Draft genome assemblies for two species of Escallonia (Escalloniales).</title>
        <authorList>
            <person name="Chanderbali A."/>
            <person name="Dervinis C."/>
            <person name="Anghel I."/>
            <person name="Soltis D."/>
            <person name="Soltis P."/>
            <person name="Zapata F."/>
        </authorList>
    </citation>
    <scope>NUCLEOTIDE SEQUENCE</scope>
    <source>
        <strain evidence="2">UCBG64.0493</strain>
        <tissue evidence="2">Leaf</tissue>
    </source>
</reference>
<proteinExistence type="predicted"/>
<name>A0AA89BBF3_9ASTE</name>
<keyword evidence="1" id="KW-0812">Transmembrane</keyword>
<sequence length="92" mass="10421">MAKRVGMVGRREDESVVTRAVNSVFSFVRYAEFEIIFVLFFVIAFIIFKDLTIHDRLLTVEVYHNVVQGTHLGMLEVAAFLGKGYGGSWFTG</sequence>
<dbReference type="GO" id="GO:0006979">
    <property type="term" value="P:response to oxidative stress"/>
    <property type="evidence" value="ECO:0007669"/>
    <property type="project" value="TreeGrafter"/>
</dbReference>
<dbReference type="EMBL" id="JAVXUP010000204">
    <property type="protein sequence ID" value="KAK3034318.1"/>
    <property type="molecule type" value="Genomic_DNA"/>
</dbReference>
<evidence type="ECO:0000256" key="1">
    <source>
        <dbReference type="SAM" id="Phobius"/>
    </source>
</evidence>
<gene>
    <name evidence="2" type="ORF">RJ639_032658</name>
</gene>
<feature type="transmembrane region" description="Helical" evidence="1">
    <location>
        <begin position="27"/>
        <end position="48"/>
    </location>
</feature>
<comment type="caution">
    <text evidence="2">The sequence shown here is derived from an EMBL/GenBank/DDBJ whole genome shotgun (WGS) entry which is preliminary data.</text>
</comment>
<organism evidence="2 3">
    <name type="scientific">Escallonia herrerae</name>
    <dbReference type="NCBI Taxonomy" id="1293975"/>
    <lineage>
        <taxon>Eukaryota</taxon>
        <taxon>Viridiplantae</taxon>
        <taxon>Streptophyta</taxon>
        <taxon>Embryophyta</taxon>
        <taxon>Tracheophyta</taxon>
        <taxon>Spermatophyta</taxon>
        <taxon>Magnoliopsida</taxon>
        <taxon>eudicotyledons</taxon>
        <taxon>Gunneridae</taxon>
        <taxon>Pentapetalae</taxon>
        <taxon>asterids</taxon>
        <taxon>campanulids</taxon>
        <taxon>Escalloniales</taxon>
        <taxon>Escalloniaceae</taxon>
        <taxon>Escallonia</taxon>
    </lineage>
</organism>
<accession>A0AA89BBF3</accession>
<dbReference type="PANTHER" id="PTHR37223:SF1">
    <property type="entry name" value="OS08G0528601 PROTEIN"/>
    <property type="match status" value="1"/>
</dbReference>
<evidence type="ECO:0000313" key="3">
    <source>
        <dbReference type="Proteomes" id="UP001188597"/>
    </source>
</evidence>
<dbReference type="PANTHER" id="PTHR37223">
    <property type="entry name" value="OS08G0528601 PROTEIN"/>
    <property type="match status" value="1"/>
</dbReference>